<dbReference type="CDD" id="cd08010">
    <property type="entry name" value="MltG_like"/>
    <property type="match status" value="1"/>
</dbReference>
<keyword evidence="3 7" id="KW-1133">Transmembrane helix</keyword>
<dbReference type="PANTHER" id="PTHR30518">
    <property type="entry name" value="ENDOLYTIC MUREIN TRANSGLYCOSYLASE"/>
    <property type="match status" value="1"/>
</dbReference>
<gene>
    <name evidence="7" type="primary">mltG</name>
    <name evidence="8" type="ORF">SAMN05443638_11642</name>
</gene>
<keyword evidence="2 7" id="KW-0812">Transmembrane</keyword>
<evidence type="ECO:0000313" key="9">
    <source>
        <dbReference type="Proteomes" id="UP000184035"/>
    </source>
</evidence>
<organism evidence="8 9">
    <name type="scientific">Clostridium fallax</name>
    <dbReference type="NCBI Taxonomy" id="1533"/>
    <lineage>
        <taxon>Bacteria</taxon>
        <taxon>Bacillati</taxon>
        <taxon>Bacillota</taxon>
        <taxon>Clostridia</taxon>
        <taxon>Eubacteriales</taxon>
        <taxon>Clostridiaceae</taxon>
        <taxon>Clostridium</taxon>
    </lineage>
</organism>
<proteinExistence type="inferred from homology"/>
<dbReference type="AlphaFoldDB" id="A0A1M4X7K0"/>
<dbReference type="NCBIfam" id="TIGR00247">
    <property type="entry name" value="endolytic transglycosylase MltG"/>
    <property type="match status" value="1"/>
</dbReference>
<evidence type="ECO:0000256" key="1">
    <source>
        <dbReference type="ARBA" id="ARBA00022475"/>
    </source>
</evidence>
<evidence type="ECO:0000256" key="7">
    <source>
        <dbReference type="HAMAP-Rule" id="MF_02065"/>
    </source>
</evidence>
<keyword evidence="1 7" id="KW-1003">Cell membrane</keyword>
<accession>A0A1M4X7K0</accession>
<dbReference type="GO" id="GO:0008932">
    <property type="term" value="F:lytic endotransglycosylase activity"/>
    <property type="evidence" value="ECO:0007669"/>
    <property type="project" value="UniProtKB-UniRule"/>
</dbReference>
<dbReference type="STRING" id="1533.SAMN05443638_11642"/>
<keyword evidence="6 7" id="KW-0961">Cell wall biogenesis/degradation</keyword>
<dbReference type="RefSeq" id="WP_072896415.1">
    <property type="nucleotide sequence ID" value="NZ_FQVM01000016.1"/>
</dbReference>
<keyword evidence="9" id="KW-1185">Reference proteome</keyword>
<sequence>MRKKLNLGLVVVTFIIIIFAMLFIFYKNAIKKPLKTSDKTMEIVVNEGEGLYGVLDKLSGEGKLNNLLAIKMYIKKNHINSEIKPGIYNVLKDTNLENLIKLLKNGGLNNKEIKVTVPEGFTVEDIGSKLEKLGLCSKDEFLKAVKNYPLPDYIKKNKNIRYPLEGFLFPDTYVINKDASAKDIIFIMISRFEEVLKEIENKLNITIPKDKIEEVITVASIIEKEARIDKDRPLIASVIYNRLKKDMPLQIDATVLYALGKHKDIVTLKDLEINSPYNTYKKKGIPIGPICNPGEPSIIAALKPETTEHLYYILTKDDSHYFTNNYNDFLKKKKELGY</sequence>
<comment type="subcellular location">
    <subcellularLocation>
        <location evidence="7">Cell membrane</location>
        <topology evidence="7">Single-pass membrane protein</topology>
    </subcellularLocation>
</comment>
<protein>
    <recommendedName>
        <fullName evidence="7">Endolytic murein transglycosylase</fullName>
        <ecNumber evidence="7">4.2.2.29</ecNumber>
    </recommendedName>
    <alternativeName>
        <fullName evidence="7">Peptidoglycan lytic transglycosylase</fullName>
    </alternativeName>
    <alternativeName>
        <fullName evidence="7">Peptidoglycan polymerization terminase</fullName>
    </alternativeName>
</protein>
<dbReference type="Gene3D" id="3.30.1490.480">
    <property type="entry name" value="Endolytic murein transglycosylase"/>
    <property type="match status" value="2"/>
</dbReference>
<reference evidence="8 9" key="1">
    <citation type="submission" date="2016-11" db="EMBL/GenBank/DDBJ databases">
        <authorList>
            <person name="Jaros S."/>
            <person name="Januszkiewicz K."/>
            <person name="Wedrychowicz H."/>
        </authorList>
    </citation>
    <scope>NUCLEOTIDE SEQUENCE [LARGE SCALE GENOMIC DNA]</scope>
    <source>
        <strain evidence="8 9">DSM 2631</strain>
    </source>
</reference>
<evidence type="ECO:0000256" key="6">
    <source>
        <dbReference type="ARBA" id="ARBA00023316"/>
    </source>
</evidence>
<comment type="catalytic activity">
    <reaction evidence="7">
        <text>a peptidoglycan chain = a peptidoglycan chain with N-acetyl-1,6-anhydromuramyl-[peptide] at the reducing end + a peptidoglycan chain with N-acetylglucosamine at the non-reducing end.</text>
        <dbReference type="EC" id="4.2.2.29"/>
    </reaction>
</comment>
<keyword evidence="4 7" id="KW-0472">Membrane</keyword>
<dbReference type="OrthoDB" id="9814591at2"/>
<evidence type="ECO:0000256" key="3">
    <source>
        <dbReference type="ARBA" id="ARBA00022989"/>
    </source>
</evidence>
<dbReference type="EMBL" id="FQVM01000016">
    <property type="protein sequence ID" value="SHE89479.1"/>
    <property type="molecule type" value="Genomic_DNA"/>
</dbReference>
<comment type="function">
    <text evidence="7">Functions as a peptidoglycan terminase that cleaves nascent peptidoglycan strands endolytically to terminate their elongation.</text>
</comment>
<dbReference type="PANTHER" id="PTHR30518:SF2">
    <property type="entry name" value="ENDOLYTIC MUREIN TRANSGLYCOSYLASE"/>
    <property type="match status" value="1"/>
</dbReference>
<feature type="site" description="Important for catalytic activity" evidence="7">
    <location>
        <position position="225"/>
    </location>
</feature>
<dbReference type="GO" id="GO:0005886">
    <property type="term" value="C:plasma membrane"/>
    <property type="evidence" value="ECO:0007669"/>
    <property type="project" value="UniProtKB-SubCell"/>
</dbReference>
<evidence type="ECO:0000313" key="8">
    <source>
        <dbReference type="EMBL" id="SHE89479.1"/>
    </source>
</evidence>
<evidence type="ECO:0000256" key="2">
    <source>
        <dbReference type="ARBA" id="ARBA00022692"/>
    </source>
</evidence>
<dbReference type="GO" id="GO:0071555">
    <property type="term" value="P:cell wall organization"/>
    <property type="evidence" value="ECO:0007669"/>
    <property type="project" value="UniProtKB-KW"/>
</dbReference>
<feature type="transmembrane region" description="Helical" evidence="7">
    <location>
        <begin position="7"/>
        <end position="26"/>
    </location>
</feature>
<dbReference type="GO" id="GO:0009252">
    <property type="term" value="P:peptidoglycan biosynthetic process"/>
    <property type="evidence" value="ECO:0007669"/>
    <property type="project" value="UniProtKB-UniRule"/>
</dbReference>
<evidence type="ECO:0000256" key="5">
    <source>
        <dbReference type="ARBA" id="ARBA00023239"/>
    </source>
</evidence>
<dbReference type="Proteomes" id="UP000184035">
    <property type="component" value="Unassembled WGS sequence"/>
</dbReference>
<dbReference type="InterPro" id="IPR003770">
    <property type="entry name" value="MLTG-like"/>
</dbReference>
<keyword evidence="5 7" id="KW-0456">Lyase</keyword>
<evidence type="ECO:0000256" key="4">
    <source>
        <dbReference type="ARBA" id="ARBA00023136"/>
    </source>
</evidence>
<comment type="similarity">
    <text evidence="7">Belongs to the transglycosylase MltG family.</text>
</comment>
<dbReference type="Pfam" id="PF02618">
    <property type="entry name" value="YceG"/>
    <property type="match status" value="1"/>
</dbReference>
<name>A0A1M4X7K0_9CLOT</name>
<dbReference type="HAMAP" id="MF_02065">
    <property type="entry name" value="MltG"/>
    <property type="match status" value="1"/>
</dbReference>
<dbReference type="EC" id="4.2.2.29" evidence="7"/>